<dbReference type="Pfam" id="PF13602">
    <property type="entry name" value="ADH_zinc_N_2"/>
    <property type="match status" value="1"/>
</dbReference>
<protein>
    <submittedName>
        <fullName evidence="4">Zinc-binding dehydrogenase</fullName>
    </submittedName>
</protein>
<evidence type="ECO:0000313" key="5">
    <source>
        <dbReference type="Proteomes" id="UP000734823"/>
    </source>
</evidence>
<dbReference type="PANTHER" id="PTHR48106">
    <property type="entry name" value="QUINONE OXIDOREDUCTASE PIG3-RELATED"/>
    <property type="match status" value="1"/>
</dbReference>
<proteinExistence type="predicted"/>
<dbReference type="Gene3D" id="3.90.180.10">
    <property type="entry name" value="Medium-chain alcohol dehydrogenases, catalytic domain"/>
    <property type="match status" value="1"/>
</dbReference>
<dbReference type="Pfam" id="PF08240">
    <property type="entry name" value="ADH_N"/>
    <property type="match status" value="1"/>
</dbReference>
<reference evidence="4 5" key="1">
    <citation type="submission" date="2020-06" db="EMBL/GenBank/DDBJ databases">
        <title>Actinokineospora xiongansis sp. nov., isolated from soil of Baiyangdian.</title>
        <authorList>
            <person name="Zhang X."/>
        </authorList>
    </citation>
    <scope>NUCLEOTIDE SEQUENCE [LARGE SCALE GENOMIC DNA]</scope>
    <source>
        <strain evidence="4 5">HBU206404</strain>
    </source>
</reference>
<organism evidence="4 5">
    <name type="scientific">Actinokineospora xionganensis</name>
    <dbReference type="NCBI Taxonomy" id="2684470"/>
    <lineage>
        <taxon>Bacteria</taxon>
        <taxon>Bacillati</taxon>
        <taxon>Actinomycetota</taxon>
        <taxon>Actinomycetes</taxon>
        <taxon>Pseudonocardiales</taxon>
        <taxon>Pseudonocardiaceae</taxon>
        <taxon>Actinokineospora</taxon>
    </lineage>
</organism>
<dbReference type="InterPro" id="IPR013154">
    <property type="entry name" value="ADH-like_N"/>
</dbReference>
<comment type="caution">
    <text evidence="4">The sequence shown here is derived from an EMBL/GenBank/DDBJ whole genome shotgun (WGS) entry which is preliminary data.</text>
</comment>
<evidence type="ECO:0000313" key="4">
    <source>
        <dbReference type="EMBL" id="MBC6450650.1"/>
    </source>
</evidence>
<evidence type="ECO:0000256" key="1">
    <source>
        <dbReference type="ARBA" id="ARBA00022857"/>
    </source>
</evidence>
<feature type="domain" description="Enoyl reductase (ER)" evidence="3">
    <location>
        <begin position="10"/>
        <end position="296"/>
    </location>
</feature>
<dbReference type="InterPro" id="IPR020843">
    <property type="entry name" value="ER"/>
</dbReference>
<dbReference type="RefSeq" id="WP_187223744.1">
    <property type="nucleotide sequence ID" value="NZ_JABVED010000018.1"/>
</dbReference>
<sequence length="299" mass="29576">MRAAVITEAGSPDAIEIIDIATPEPGPGEIRVRVAAAGVNPVDLQTRAGAFHELGWIDQPDHVGLGWDVAGTVTAVGAGAGFAVGDRVAALSEGVDRALGAYAEEVVVPADAAAVVPDGLALTDAATVPLNALTAAQAVHLLGAPDGRTLLVTGAAGGVGGYAVAFAAEQGWRVTGLARSTDAEFVAAAGADLITEPTGSYDAVLDAAVLADAAVALTRDGGHYVGVIPPAVPDGAGRVRTEAVMVTADSPTLAKALAATVAGTLPARVHTTLPLEQAALAHKTLAAGGIRGRLLLIAN</sequence>
<keyword evidence="5" id="KW-1185">Reference proteome</keyword>
<dbReference type="SUPFAM" id="SSF50129">
    <property type="entry name" value="GroES-like"/>
    <property type="match status" value="1"/>
</dbReference>
<keyword evidence="2" id="KW-0560">Oxidoreductase</keyword>
<dbReference type="Proteomes" id="UP000734823">
    <property type="component" value="Unassembled WGS sequence"/>
</dbReference>
<gene>
    <name evidence="4" type="ORF">GPZ80_26165</name>
</gene>
<dbReference type="SMART" id="SM00829">
    <property type="entry name" value="PKS_ER"/>
    <property type="match status" value="1"/>
</dbReference>
<dbReference type="InterPro" id="IPR036291">
    <property type="entry name" value="NAD(P)-bd_dom_sf"/>
</dbReference>
<dbReference type="InterPro" id="IPR011032">
    <property type="entry name" value="GroES-like_sf"/>
</dbReference>
<dbReference type="PANTHER" id="PTHR48106:SF13">
    <property type="entry name" value="QUINONE OXIDOREDUCTASE-RELATED"/>
    <property type="match status" value="1"/>
</dbReference>
<evidence type="ECO:0000259" key="3">
    <source>
        <dbReference type="SMART" id="SM00829"/>
    </source>
</evidence>
<keyword evidence="1" id="KW-0521">NADP</keyword>
<evidence type="ECO:0000256" key="2">
    <source>
        <dbReference type="ARBA" id="ARBA00023002"/>
    </source>
</evidence>
<dbReference type="SUPFAM" id="SSF51735">
    <property type="entry name" value="NAD(P)-binding Rossmann-fold domains"/>
    <property type="match status" value="1"/>
</dbReference>
<accession>A0ABR7LDB2</accession>
<name>A0ABR7LDB2_9PSEU</name>
<dbReference type="EMBL" id="JABVED010000018">
    <property type="protein sequence ID" value="MBC6450650.1"/>
    <property type="molecule type" value="Genomic_DNA"/>
</dbReference>
<dbReference type="Gene3D" id="3.40.50.720">
    <property type="entry name" value="NAD(P)-binding Rossmann-like Domain"/>
    <property type="match status" value="1"/>
</dbReference>